<keyword evidence="6" id="KW-0472">Membrane</keyword>
<reference evidence="7 9" key="1">
    <citation type="submission" date="2014-07" db="EMBL/GenBank/DDBJ databases">
        <authorList>
            <person name="Pisani N.G."/>
            <person name="Newman J.D."/>
        </authorList>
    </citation>
    <scope>NUCLEOTIDE SEQUENCE [LARGE SCALE GENOMIC DNA]</scope>
    <source>
        <strain evidence="7 9">LMG 24720</strain>
    </source>
</reference>
<dbReference type="KEGG" id="cant:NCTC13489_01752"/>
<feature type="transmembrane region" description="Helical" evidence="6">
    <location>
        <begin position="6"/>
        <end position="25"/>
    </location>
</feature>
<evidence type="ECO:0000256" key="2">
    <source>
        <dbReference type="ARBA" id="ARBA00009840"/>
    </source>
</evidence>
<comment type="similarity">
    <text evidence="2">Belongs to the RmuC family.</text>
</comment>
<sequence length="501" mass="57487">MDFISVLIGLILGALVGAAIVYFGLKTAHIPRESFNELNQNFIKTNSNLENSTKRIEELQQDLTKEKATNQFQQEVINQLKNDLATISAEYNSLNSQFQEQREFNVKQSSQIENLQQDKQNIFAKNAELSAINDSLKNSLENQKEEISKMQDLAKNEFHNLANKILEEKSEKFTTLNQNNLKNILEPFQEKIAELRNKVGETYDKESKERFSLGEKVKELALLNQQISEDAKKLTRALKGESKTQGNWGEMILESILEKSGLVKGREYFLEHELRDEDNKALFSEFSGKKMRPDAVVKYPDERNVIIDSKVSLTAFIELVDENDSELYQLKVSQHLNSIKNHIKQLSDKAYDDYDKSLDFVMMFIPSEPAYIAAMQADPNLWNFAYEKRILLLNPSNLITSLKLVADLWKREYQNKNATEIAERGAKLYDKFVGFVDNLEKLGRNIDQTKNIYNDAFKQLSTGNDNLITQTIKLKSLGIKNKKNLPSSLEESSENLLNLSE</sequence>
<accession>A0A448NS58</accession>
<dbReference type="Proteomes" id="UP000028349">
    <property type="component" value="Unassembled WGS sequence"/>
</dbReference>
<dbReference type="AlphaFoldDB" id="A0A448NS58"/>
<proteinExistence type="inferred from homology"/>
<dbReference type="PANTHER" id="PTHR30563:SF0">
    <property type="entry name" value="DNA RECOMBINATION PROTEIN RMUC"/>
    <property type="match status" value="1"/>
</dbReference>
<evidence type="ECO:0000256" key="3">
    <source>
        <dbReference type="ARBA" id="ARBA00023054"/>
    </source>
</evidence>
<keyword evidence="6" id="KW-1133">Transmembrane helix</keyword>
<feature type="coiled-coil region" evidence="5">
    <location>
        <begin position="42"/>
        <end position="237"/>
    </location>
</feature>
<dbReference type="RefSeq" id="WP_034719038.1">
    <property type="nucleotide sequence ID" value="NZ_FOIX01000004.1"/>
</dbReference>
<dbReference type="EMBL" id="JPEP01000002">
    <property type="protein sequence ID" value="KEY18629.1"/>
    <property type="molecule type" value="Genomic_DNA"/>
</dbReference>
<evidence type="ECO:0000256" key="5">
    <source>
        <dbReference type="SAM" id="Coils"/>
    </source>
</evidence>
<name>A0A448NS58_9FLAO</name>
<evidence type="ECO:0000256" key="6">
    <source>
        <dbReference type="SAM" id="Phobius"/>
    </source>
</evidence>
<evidence type="ECO:0000313" key="9">
    <source>
        <dbReference type="Proteomes" id="UP000028349"/>
    </source>
</evidence>
<gene>
    <name evidence="8" type="primary">rmuC</name>
    <name evidence="7" type="ORF">HY04_09040</name>
    <name evidence="8" type="ORF">NCTC13489_01752</name>
</gene>
<dbReference type="PANTHER" id="PTHR30563">
    <property type="entry name" value="DNA RECOMBINATION PROTEIN RMUC"/>
    <property type="match status" value="1"/>
</dbReference>
<dbReference type="Proteomes" id="UP000270036">
    <property type="component" value="Chromosome"/>
</dbReference>
<dbReference type="Pfam" id="PF02646">
    <property type="entry name" value="RmuC"/>
    <property type="match status" value="1"/>
</dbReference>
<reference evidence="8 10" key="2">
    <citation type="submission" date="2018-12" db="EMBL/GenBank/DDBJ databases">
        <authorList>
            <consortium name="Pathogen Informatics"/>
        </authorList>
    </citation>
    <scope>NUCLEOTIDE SEQUENCE [LARGE SCALE GENOMIC DNA]</scope>
    <source>
        <strain evidence="8 10">NCTC13489</strain>
    </source>
</reference>
<keyword evidence="9" id="KW-1185">Reference proteome</keyword>
<evidence type="ECO:0000313" key="10">
    <source>
        <dbReference type="Proteomes" id="UP000270036"/>
    </source>
</evidence>
<dbReference type="InterPro" id="IPR003798">
    <property type="entry name" value="DNA_recombination_RmuC"/>
</dbReference>
<protein>
    <submittedName>
        <fullName evidence="8">DNA recombination protein rmuC</fullName>
    </submittedName>
    <submittedName>
        <fullName evidence="7">Recombinase RmuC</fullName>
    </submittedName>
</protein>
<organism evidence="8 10">
    <name type="scientific">Kaistella antarctica</name>
    <dbReference type="NCBI Taxonomy" id="266748"/>
    <lineage>
        <taxon>Bacteria</taxon>
        <taxon>Pseudomonadati</taxon>
        <taxon>Bacteroidota</taxon>
        <taxon>Flavobacteriia</taxon>
        <taxon>Flavobacteriales</taxon>
        <taxon>Weeksellaceae</taxon>
        <taxon>Chryseobacterium group</taxon>
        <taxon>Kaistella</taxon>
    </lineage>
</organism>
<keyword evidence="4" id="KW-0233">DNA recombination</keyword>
<evidence type="ECO:0000256" key="4">
    <source>
        <dbReference type="ARBA" id="ARBA00023172"/>
    </source>
</evidence>
<dbReference type="OrthoDB" id="370725at2"/>
<keyword evidence="6" id="KW-0812">Transmembrane</keyword>
<comment type="function">
    <text evidence="1">Involved in DNA recombination.</text>
</comment>
<evidence type="ECO:0000313" key="8">
    <source>
        <dbReference type="EMBL" id="VEH99786.1"/>
    </source>
</evidence>
<dbReference type="EMBL" id="LR134441">
    <property type="protein sequence ID" value="VEH99786.1"/>
    <property type="molecule type" value="Genomic_DNA"/>
</dbReference>
<evidence type="ECO:0000256" key="1">
    <source>
        <dbReference type="ARBA" id="ARBA00003416"/>
    </source>
</evidence>
<keyword evidence="3 5" id="KW-0175">Coiled coil</keyword>
<evidence type="ECO:0000313" key="7">
    <source>
        <dbReference type="EMBL" id="KEY18629.1"/>
    </source>
</evidence>
<dbReference type="GO" id="GO:0006310">
    <property type="term" value="P:DNA recombination"/>
    <property type="evidence" value="ECO:0007669"/>
    <property type="project" value="UniProtKB-KW"/>
</dbReference>